<feature type="region of interest" description="Disordered" evidence="1">
    <location>
        <begin position="1"/>
        <end position="21"/>
    </location>
</feature>
<protein>
    <submittedName>
        <fullName evidence="2">Uncharacterized protein</fullName>
    </submittedName>
</protein>
<evidence type="ECO:0000256" key="1">
    <source>
        <dbReference type="SAM" id="MobiDB-lite"/>
    </source>
</evidence>
<evidence type="ECO:0000313" key="2">
    <source>
        <dbReference type="EMBL" id="MFB9839750.1"/>
    </source>
</evidence>
<evidence type="ECO:0000313" key="3">
    <source>
        <dbReference type="Proteomes" id="UP001589627"/>
    </source>
</evidence>
<sequence>MPMSIDGECVDVDPRHHGGPGVDLAVNVRHGAPHHHPDDPAYAHVR</sequence>
<organism evidence="2 3">
    <name type="scientific">Actinoallomurus acaciae</name>
    <dbReference type="NCBI Taxonomy" id="502577"/>
    <lineage>
        <taxon>Bacteria</taxon>
        <taxon>Bacillati</taxon>
        <taxon>Actinomycetota</taxon>
        <taxon>Actinomycetes</taxon>
        <taxon>Streptosporangiales</taxon>
        <taxon>Thermomonosporaceae</taxon>
        <taxon>Actinoallomurus</taxon>
    </lineage>
</organism>
<comment type="caution">
    <text evidence="2">The sequence shown here is derived from an EMBL/GenBank/DDBJ whole genome shotgun (WGS) entry which is preliminary data.</text>
</comment>
<accession>A0ABV5YXM9</accession>
<reference evidence="2 3" key="1">
    <citation type="submission" date="2024-09" db="EMBL/GenBank/DDBJ databases">
        <authorList>
            <person name="Sun Q."/>
            <person name="Mori K."/>
        </authorList>
    </citation>
    <scope>NUCLEOTIDE SEQUENCE [LARGE SCALE GENOMIC DNA]</scope>
    <source>
        <strain evidence="2 3">TBRC 0563</strain>
    </source>
</reference>
<dbReference type="RefSeq" id="WP_378212926.1">
    <property type="nucleotide sequence ID" value="NZ_JBHLZP010000801.1"/>
</dbReference>
<proteinExistence type="predicted"/>
<dbReference type="EMBL" id="JBHLZP010000801">
    <property type="protein sequence ID" value="MFB9839750.1"/>
    <property type="molecule type" value="Genomic_DNA"/>
</dbReference>
<name>A0ABV5YXM9_9ACTN</name>
<dbReference type="Proteomes" id="UP001589627">
    <property type="component" value="Unassembled WGS sequence"/>
</dbReference>
<gene>
    <name evidence="2" type="ORF">ACFFNX_47160</name>
</gene>
<keyword evidence="3" id="KW-1185">Reference proteome</keyword>